<gene>
    <name evidence="3" type="ORF">D4739_08425</name>
</gene>
<dbReference type="OrthoDB" id="3786564at2"/>
<comment type="caution">
    <text evidence="3">The sequence shown here is derived from an EMBL/GenBank/DDBJ whole genome shotgun (WGS) entry which is preliminary data.</text>
</comment>
<feature type="compositionally biased region" description="Acidic residues" evidence="1">
    <location>
        <begin position="24"/>
        <end position="37"/>
    </location>
</feature>
<evidence type="ECO:0000313" key="4">
    <source>
        <dbReference type="Proteomes" id="UP000276542"/>
    </source>
</evidence>
<feature type="chain" id="PRO_5017476215" description="DUF3558 domain-containing protein" evidence="2">
    <location>
        <begin position="24"/>
        <end position="189"/>
    </location>
</feature>
<feature type="signal peptide" evidence="2">
    <location>
        <begin position="1"/>
        <end position="23"/>
    </location>
</feature>
<feature type="compositionally biased region" description="Polar residues" evidence="1">
    <location>
        <begin position="38"/>
        <end position="56"/>
    </location>
</feature>
<evidence type="ECO:0000256" key="2">
    <source>
        <dbReference type="SAM" id="SignalP"/>
    </source>
</evidence>
<dbReference type="RefSeq" id="WP_120060206.1">
    <property type="nucleotide sequence ID" value="NZ_QYRP01000002.1"/>
</dbReference>
<evidence type="ECO:0008006" key="5">
    <source>
        <dbReference type="Google" id="ProtNLM"/>
    </source>
</evidence>
<dbReference type="EMBL" id="QYRP01000002">
    <property type="protein sequence ID" value="RJS46233.1"/>
    <property type="molecule type" value="Genomic_DNA"/>
</dbReference>
<evidence type="ECO:0000313" key="3">
    <source>
        <dbReference type="EMBL" id="RJS46233.1"/>
    </source>
</evidence>
<sequence length="189" mass="19852">MLRRVVPALVLPLLLAGTLAACGQEDDPSTSSQEDDPSTSSQPVPFSGRQETSDGASSLVLPEGWVKAPEALDGPVTLAAVDALEVSREVYVTSAASIDDAEAVAIYSATALGKQGATCRRDRTDDTFGASYRIVDCAWAESAPPYRKIMVAIGDDQRGAMVLVAGEAKDRAGLAELITPLLASWEWAD</sequence>
<keyword evidence="4" id="KW-1185">Reference proteome</keyword>
<keyword evidence="2" id="KW-0732">Signal</keyword>
<dbReference type="PROSITE" id="PS51257">
    <property type="entry name" value="PROKAR_LIPOPROTEIN"/>
    <property type="match status" value="1"/>
</dbReference>
<feature type="region of interest" description="Disordered" evidence="1">
    <location>
        <begin position="23"/>
        <end position="57"/>
    </location>
</feature>
<reference evidence="4" key="1">
    <citation type="submission" date="2018-09" db="EMBL/GenBank/DDBJ databases">
        <authorList>
            <person name="Zhu H."/>
        </authorList>
    </citation>
    <scope>NUCLEOTIDE SEQUENCE [LARGE SCALE GENOMIC DNA]</scope>
    <source>
        <strain evidence="4">K1W22B-1</strain>
    </source>
</reference>
<name>A0A3A5H6E7_9ACTN</name>
<dbReference type="AlphaFoldDB" id="A0A3A5H6E7"/>
<evidence type="ECO:0000256" key="1">
    <source>
        <dbReference type="SAM" id="MobiDB-lite"/>
    </source>
</evidence>
<organism evidence="3 4">
    <name type="scientific">Nocardioides cavernaquae</name>
    <dbReference type="NCBI Taxonomy" id="2321396"/>
    <lineage>
        <taxon>Bacteria</taxon>
        <taxon>Bacillati</taxon>
        <taxon>Actinomycetota</taxon>
        <taxon>Actinomycetes</taxon>
        <taxon>Propionibacteriales</taxon>
        <taxon>Nocardioidaceae</taxon>
        <taxon>Nocardioides</taxon>
    </lineage>
</organism>
<dbReference type="Proteomes" id="UP000276542">
    <property type="component" value="Unassembled WGS sequence"/>
</dbReference>
<proteinExistence type="predicted"/>
<accession>A0A3A5H6E7</accession>
<protein>
    <recommendedName>
        <fullName evidence="5">DUF3558 domain-containing protein</fullName>
    </recommendedName>
</protein>